<evidence type="ECO:0000256" key="2">
    <source>
        <dbReference type="ARBA" id="ARBA00007236"/>
    </source>
</evidence>
<protein>
    <recommendedName>
        <fullName evidence="9">Secreted protein</fullName>
    </recommendedName>
</protein>
<reference evidence="6 8" key="2">
    <citation type="journal article" date="2013" name="Nature">
        <title>Insights into bilaterian evolution from three spiralian genomes.</title>
        <authorList>
            <person name="Simakov O."/>
            <person name="Marletaz F."/>
            <person name="Cho S.J."/>
            <person name="Edsinger-Gonzales E."/>
            <person name="Havlak P."/>
            <person name="Hellsten U."/>
            <person name="Kuo D.H."/>
            <person name="Larsson T."/>
            <person name="Lv J."/>
            <person name="Arendt D."/>
            <person name="Savage R."/>
            <person name="Osoegawa K."/>
            <person name="de Jong P."/>
            <person name="Grimwood J."/>
            <person name="Chapman J.A."/>
            <person name="Shapiro H."/>
            <person name="Aerts A."/>
            <person name="Otillar R.P."/>
            <person name="Terry A.Y."/>
            <person name="Boore J.L."/>
            <person name="Grigoriev I.V."/>
            <person name="Lindberg D.R."/>
            <person name="Seaver E.C."/>
            <person name="Weisblat D.A."/>
            <person name="Putnam N.H."/>
            <person name="Rokhsar D.S."/>
        </authorList>
    </citation>
    <scope>NUCLEOTIDE SEQUENCE</scope>
    <source>
        <strain evidence="6 8">I ESC-2004</strain>
    </source>
</reference>
<dbReference type="SUPFAM" id="SSF57501">
    <property type="entry name" value="Cystine-knot cytokines"/>
    <property type="match status" value="1"/>
</dbReference>
<gene>
    <name evidence="6" type="ORF">CAPTEDRAFT_216301</name>
</gene>
<dbReference type="HOGENOM" id="CLU_1497629_0_0_1"/>
<keyword evidence="3" id="KW-0964">Secreted</keyword>
<dbReference type="EMBL" id="KB302777">
    <property type="protein sequence ID" value="ELU03903.1"/>
    <property type="molecule type" value="Genomic_DNA"/>
</dbReference>
<dbReference type="AlphaFoldDB" id="R7UJE8"/>
<proteinExistence type="inferred from homology"/>
<sequence length="180" mass="20403">MKYSFLLSAFVAVFNLGVVMISARSMAQCKERSDRQLLTLWQHHASVHNASLLQVPEYSHHARTSRHRAAAFPLTNQPTCSGSHQIAELSERSVCSWHHVITSSPDRYPKDMVEARRAAECGRHCLGRQGRCVELRYPVAIIKKTGRCDHEGFYAYEARWHPLVVGYTCRARSTMATYAA</sequence>
<evidence type="ECO:0000313" key="6">
    <source>
        <dbReference type="EMBL" id="ELU03903.1"/>
    </source>
</evidence>
<evidence type="ECO:0000313" key="7">
    <source>
        <dbReference type="EnsemblMetazoa" id="CapteP216301"/>
    </source>
</evidence>
<comment type="similarity">
    <text evidence="2">Belongs to the IL-17 family.</text>
</comment>
<name>R7UJE8_CAPTE</name>
<dbReference type="InterPro" id="IPR010345">
    <property type="entry name" value="IL-17_fam"/>
</dbReference>
<feature type="signal peptide" evidence="5">
    <location>
        <begin position="1"/>
        <end position="23"/>
    </location>
</feature>
<dbReference type="Pfam" id="PF06083">
    <property type="entry name" value="IL17"/>
    <property type="match status" value="1"/>
</dbReference>
<evidence type="ECO:0008006" key="9">
    <source>
        <dbReference type="Google" id="ProtNLM"/>
    </source>
</evidence>
<dbReference type="EMBL" id="AMQN01008311">
    <property type="status" value="NOT_ANNOTATED_CDS"/>
    <property type="molecule type" value="Genomic_DNA"/>
</dbReference>
<dbReference type="InterPro" id="IPR029034">
    <property type="entry name" value="Cystine-knot_cytokine"/>
</dbReference>
<dbReference type="EnsemblMetazoa" id="CapteT216301">
    <property type="protein sequence ID" value="CapteP216301"/>
    <property type="gene ID" value="CapteG216301"/>
</dbReference>
<comment type="subcellular location">
    <subcellularLocation>
        <location evidence="1">Secreted</location>
    </subcellularLocation>
</comment>
<dbReference type="Gene3D" id="2.10.90.10">
    <property type="entry name" value="Cystine-knot cytokines"/>
    <property type="match status" value="1"/>
</dbReference>
<evidence type="ECO:0000256" key="4">
    <source>
        <dbReference type="ARBA" id="ARBA00022729"/>
    </source>
</evidence>
<accession>R7UJE8</accession>
<evidence type="ECO:0000256" key="1">
    <source>
        <dbReference type="ARBA" id="ARBA00004613"/>
    </source>
</evidence>
<organism evidence="6">
    <name type="scientific">Capitella teleta</name>
    <name type="common">Polychaete worm</name>
    <dbReference type="NCBI Taxonomy" id="283909"/>
    <lineage>
        <taxon>Eukaryota</taxon>
        <taxon>Metazoa</taxon>
        <taxon>Spiralia</taxon>
        <taxon>Lophotrochozoa</taxon>
        <taxon>Annelida</taxon>
        <taxon>Polychaeta</taxon>
        <taxon>Sedentaria</taxon>
        <taxon>Scolecida</taxon>
        <taxon>Capitellidae</taxon>
        <taxon>Capitella</taxon>
    </lineage>
</organism>
<reference evidence="7" key="3">
    <citation type="submission" date="2015-06" db="UniProtKB">
        <authorList>
            <consortium name="EnsemblMetazoa"/>
        </authorList>
    </citation>
    <scope>IDENTIFICATION</scope>
</reference>
<dbReference type="GO" id="GO:0005576">
    <property type="term" value="C:extracellular region"/>
    <property type="evidence" value="ECO:0007669"/>
    <property type="project" value="UniProtKB-SubCell"/>
</dbReference>
<dbReference type="GO" id="GO:0005125">
    <property type="term" value="F:cytokine activity"/>
    <property type="evidence" value="ECO:0007669"/>
    <property type="project" value="InterPro"/>
</dbReference>
<dbReference type="Proteomes" id="UP000014760">
    <property type="component" value="Unassembled WGS sequence"/>
</dbReference>
<feature type="chain" id="PRO_5008788078" description="Secreted protein" evidence="5">
    <location>
        <begin position="24"/>
        <end position="180"/>
    </location>
</feature>
<evidence type="ECO:0000256" key="5">
    <source>
        <dbReference type="SAM" id="SignalP"/>
    </source>
</evidence>
<evidence type="ECO:0000256" key="3">
    <source>
        <dbReference type="ARBA" id="ARBA00022525"/>
    </source>
</evidence>
<keyword evidence="8" id="KW-1185">Reference proteome</keyword>
<keyword evidence="4 5" id="KW-0732">Signal</keyword>
<evidence type="ECO:0000313" key="8">
    <source>
        <dbReference type="Proteomes" id="UP000014760"/>
    </source>
</evidence>
<reference evidence="8" key="1">
    <citation type="submission" date="2012-12" db="EMBL/GenBank/DDBJ databases">
        <authorList>
            <person name="Hellsten U."/>
            <person name="Grimwood J."/>
            <person name="Chapman J.A."/>
            <person name="Shapiro H."/>
            <person name="Aerts A."/>
            <person name="Otillar R.P."/>
            <person name="Terry A.Y."/>
            <person name="Boore J.L."/>
            <person name="Simakov O."/>
            <person name="Marletaz F."/>
            <person name="Cho S.-J."/>
            <person name="Edsinger-Gonzales E."/>
            <person name="Havlak P."/>
            <person name="Kuo D.-H."/>
            <person name="Larsson T."/>
            <person name="Lv J."/>
            <person name="Arendt D."/>
            <person name="Savage R."/>
            <person name="Osoegawa K."/>
            <person name="de Jong P."/>
            <person name="Lindberg D.R."/>
            <person name="Seaver E.C."/>
            <person name="Weisblat D.A."/>
            <person name="Putnam N.H."/>
            <person name="Grigoriev I.V."/>
            <person name="Rokhsar D.S."/>
        </authorList>
    </citation>
    <scope>NUCLEOTIDE SEQUENCE</scope>
    <source>
        <strain evidence="8">I ESC-2004</strain>
    </source>
</reference>